<dbReference type="InterPro" id="IPR000403">
    <property type="entry name" value="PI3/4_kinase_cat_dom"/>
</dbReference>
<proteinExistence type="predicted"/>
<dbReference type="InterPro" id="IPR022292">
    <property type="entry name" value="CHP03843"/>
</dbReference>
<organism evidence="2">
    <name type="scientific">freshwater metagenome</name>
    <dbReference type="NCBI Taxonomy" id="449393"/>
    <lineage>
        <taxon>unclassified sequences</taxon>
        <taxon>metagenomes</taxon>
        <taxon>ecological metagenomes</taxon>
    </lineage>
</organism>
<evidence type="ECO:0000313" key="2">
    <source>
        <dbReference type="EMBL" id="CAB4614144.1"/>
    </source>
</evidence>
<gene>
    <name evidence="2" type="ORF">UFOPK1874_00616</name>
</gene>
<dbReference type="Pfam" id="PF00454">
    <property type="entry name" value="PI3_PI4_kinase"/>
    <property type="match status" value="1"/>
</dbReference>
<dbReference type="AlphaFoldDB" id="A0A6J6HSU0"/>
<reference evidence="2" key="1">
    <citation type="submission" date="2020-05" db="EMBL/GenBank/DDBJ databases">
        <authorList>
            <person name="Chiriac C."/>
            <person name="Salcher M."/>
            <person name="Ghai R."/>
            <person name="Kavagutti S V."/>
        </authorList>
    </citation>
    <scope>NUCLEOTIDE SEQUENCE</scope>
</reference>
<name>A0A6J6HSU0_9ZZZZ</name>
<evidence type="ECO:0000259" key="1">
    <source>
        <dbReference type="Pfam" id="PF00454"/>
    </source>
</evidence>
<protein>
    <submittedName>
        <fullName evidence="2">Unannotated protein</fullName>
    </submittedName>
</protein>
<feature type="domain" description="PI3K/PI4K catalytic" evidence="1">
    <location>
        <begin position="89"/>
        <end position="164"/>
    </location>
</feature>
<dbReference type="NCBIfam" id="TIGR03843">
    <property type="entry name" value="SCO1664 family protein"/>
    <property type="match status" value="1"/>
</dbReference>
<sequence length="232" mass="26381">MSNTPELLQLLTEGHLEIEGRMPNSSNATFLMAVGDDGTQGIYKPLTGERPLWDFEAGLYKREVAAYRLSEALQYDIIPPTVVREGPLGEGSLQLFINHDPSLHYFTFLDSRPELHDQLRKMAVFDIVANNTDRKGGHVLVDANDHLWGIDHGVCFSDEFKLRTVIWDFAGEDIADELLAPLEVLMNDVPTNLISLLTDDEIDAMLERTEWLLQNRVFPAPESRYQYPWPLL</sequence>
<accession>A0A6J6HSU0</accession>
<dbReference type="EMBL" id="CAEZUX010000053">
    <property type="protein sequence ID" value="CAB4614144.1"/>
    <property type="molecule type" value="Genomic_DNA"/>
</dbReference>